<name>A0A6J4V4V8_9BACT</name>
<proteinExistence type="predicted"/>
<evidence type="ECO:0000256" key="1">
    <source>
        <dbReference type="ARBA" id="ARBA00022448"/>
    </source>
</evidence>
<dbReference type="InterPro" id="IPR003439">
    <property type="entry name" value="ABC_transporter-like_ATP-bd"/>
</dbReference>
<feature type="domain" description="ABC transporter" evidence="6">
    <location>
        <begin position="8"/>
        <end position="238"/>
    </location>
</feature>
<dbReference type="Gene3D" id="2.40.50.100">
    <property type="match status" value="1"/>
</dbReference>
<dbReference type="Gene3D" id="3.40.50.300">
    <property type="entry name" value="P-loop containing nucleotide triphosphate hydrolases"/>
    <property type="match status" value="1"/>
</dbReference>
<accession>A0A6J4V4V8</accession>
<dbReference type="GO" id="GO:0015408">
    <property type="term" value="F:ABC-type ferric iron transporter activity"/>
    <property type="evidence" value="ECO:0007669"/>
    <property type="project" value="InterPro"/>
</dbReference>
<evidence type="ECO:0000256" key="5">
    <source>
        <dbReference type="ARBA" id="ARBA00023136"/>
    </source>
</evidence>
<dbReference type="InterPro" id="IPR012340">
    <property type="entry name" value="NA-bd_OB-fold"/>
</dbReference>
<keyword evidence="4" id="KW-0067">ATP-binding</keyword>
<dbReference type="PANTHER" id="PTHR43875">
    <property type="entry name" value="MALTODEXTRIN IMPORT ATP-BINDING PROTEIN MSMX"/>
    <property type="match status" value="1"/>
</dbReference>
<evidence type="ECO:0000256" key="2">
    <source>
        <dbReference type="ARBA" id="ARBA00022475"/>
    </source>
</evidence>
<dbReference type="SMART" id="SM00382">
    <property type="entry name" value="AAA"/>
    <property type="match status" value="1"/>
</dbReference>
<dbReference type="InterPro" id="IPR017871">
    <property type="entry name" value="ABC_transporter-like_CS"/>
</dbReference>
<dbReference type="GO" id="GO:0055052">
    <property type="term" value="C:ATP-binding cassette (ABC) transporter complex, substrate-binding subunit-containing"/>
    <property type="evidence" value="ECO:0007669"/>
    <property type="project" value="TreeGrafter"/>
</dbReference>
<dbReference type="InterPro" id="IPR003593">
    <property type="entry name" value="AAA+_ATPase"/>
</dbReference>
<evidence type="ECO:0000313" key="7">
    <source>
        <dbReference type="EMBL" id="CAA9564791.1"/>
    </source>
</evidence>
<keyword evidence="2" id="KW-1003">Cell membrane</keyword>
<keyword evidence="5" id="KW-0472">Membrane</keyword>
<dbReference type="InterPro" id="IPR047641">
    <property type="entry name" value="ABC_transpr_MalK/UgpC-like"/>
</dbReference>
<dbReference type="SUPFAM" id="SSF52540">
    <property type="entry name" value="P-loop containing nucleoside triphosphate hydrolases"/>
    <property type="match status" value="1"/>
</dbReference>
<dbReference type="InterPro" id="IPR027417">
    <property type="entry name" value="P-loop_NTPase"/>
</dbReference>
<dbReference type="GO" id="GO:0005524">
    <property type="term" value="F:ATP binding"/>
    <property type="evidence" value="ECO:0007669"/>
    <property type="project" value="UniProtKB-KW"/>
</dbReference>
<evidence type="ECO:0000259" key="6">
    <source>
        <dbReference type="PROSITE" id="PS50893"/>
    </source>
</evidence>
<dbReference type="InterPro" id="IPR013611">
    <property type="entry name" value="Transp-assoc_OB_typ2"/>
</dbReference>
<dbReference type="PROSITE" id="PS50893">
    <property type="entry name" value="ABC_TRANSPORTER_2"/>
    <property type="match status" value="1"/>
</dbReference>
<protein>
    <recommendedName>
        <fullName evidence="6">ABC transporter domain-containing protein</fullName>
    </recommendedName>
</protein>
<dbReference type="PANTHER" id="PTHR43875:SF1">
    <property type="entry name" value="OSMOPROTECTIVE COMPOUNDS UPTAKE ATP-BINDING PROTEIN GGTA"/>
    <property type="match status" value="1"/>
</dbReference>
<dbReference type="Pfam" id="PF08402">
    <property type="entry name" value="TOBE_2"/>
    <property type="match status" value="1"/>
</dbReference>
<dbReference type="AlphaFoldDB" id="A0A6J4V4V8"/>
<keyword evidence="3" id="KW-0547">Nucleotide-binding</keyword>
<reference evidence="7" key="1">
    <citation type="submission" date="2020-02" db="EMBL/GenBank/DDBJ databases">
        <authorList>
            <person name="Meier V. D."/>
        </authorList>
    </citation>
    <scope>NUCLEOTIDE SEQUENCE</scope>
    <source>
        <strain evidence="7">AVDCRST_MAG19</strain>
    </source>
</reference>
<evidence type="ECO:0000256" key="4">
    <source>
        <dbReference type="ARBA" id="ARBA00022840"/>
    </source>
</evidence>
<organism evidence="7">
    <name type="scientific">uncultured Thermomicrobiales bacterium</name>
    <dbReference type="NCBI Taxonomy" id="1645740"/>
    <lineage>
        <taxon>Bacteria</taxon>
        <taxon>Pseudomonadati</taxon>
        <taxon>Thermomicrobiota</taxon>
        <taxon>Thermomicrobia</taxon>
        <taxon>Thermomicrobiales</taxon>
        <taxon>environmental samples</taxon>
    </lineage>
</organism>
<keyword evidence="1" id="KW-0813">Transport</keyword>
<sequence length="390" mass="42011">MTTSPPILSFDGVTKTYGRTEILRGVTLDVPSGVFTVVYGPPAVGKSVLMRILLGLEAPTDGHVRLRGVDVSATPAADRNVGYVPQSFALYPHLSVRENIAYPLMLAKTPSHEAEPVVARAAAMLKIGELLNKRPDQLSGGQKQRVAIARGIAKRTELYVLDDPLAGLDFKLREQLVEDLRALQQETRASFLYTTSDAIEALTLADHLAVLDGGRIAESGDPERLYREPAHARTMALVGFPPTNFLNGALEMVGEAGTPHCRTRLFDFPVRLEPGTVVGSGSVTVGLRPEDLALGPKDPSSNHNASDRLRLEARVVLREDLGGEEIVYLDCAGTLLSALDRHHHHRGHDGLDGRTTVAIHPRDLILFKPGSGERIGRGVAGGGGTMGFRQ</sequence>
<dbReference type="Pfam" id="PF00005">
    <property type="entry name" value="ABC_tran"/>
    <property type="match status" value="1"/>
</dbReference>
<dbReference type="InterPro" id="IPR015853">
    <property type="entry name" value="ABC_transpr_FbpC"/>
</dbReference>
<dbReference type="CDD" id="cd03259">
    <property type="entry name" value="ABC_Carb_Solutes_like"/>
    <property type="match status" value="1"/>
</dbReference>
<dbReference type="InterPro" id="IPR008995">
    <property type="entry name" value="Mo/tungstate-bd_C_term_dom"/>
</dbReference>
<dbReference type="Gene3D" id="2.40.50.140">
    <property type="entry name" value="Nucleic acid-binding proteins"/>
    <property type="match status" value="1"/>
</dbReference>
<dbReference type="PROSITE" id="PS00211">
    <property type="entry name" value="ABC_TRANSPORTER_1"/>
    <property type="match status" value="1"/>
</dbReference>
<dbReference type="SUPFAM" id="SSF50331">
    <property type="entry name" value="MOP-like"/>
    <property type="match status" value="1"/>
</dbReference>
<evidence type="ECO:0000256" key="3">
    <source>
        <dbReference type="ARBA" id="ARBA00022741"/>
    </source>
</evidence>
<gene>
    <name evidence="7" type="ORF">AVDCRST_MAG19-2153</name>
</gene>
<dbReference type="EMBL" id="CADCWL010000098">
    <property type="protein sequence ID" value="CAA9564791.1"/>
    <property type="molecule type" value="Genomic_DNA"/>
</dbReference>
<dbReference type="GO" id="GO:0016887">
    <property type="term" value="F:ATP hydrolysis activity"/>
    <property type="evidence" value="ECO:0007669"/>
    <property type="project" value="InterPro"/>
</dbReference>